<dbReference type="InterPro" id="IPR050109">
    <property type="entry name" value="HTH-type_TetR-like_transc_reg"/>
</dbReference>
<evidence type="ECO:0000256" key="4">
    <source>
        <dbReference type="ARBA" id="ARBA00023163"/>
    </source>
</evidence>
<evidence type="ECO:0000256" key="3">
    <source>
        <dbReference type="ARBA" id="ARBA00023125"/>
    </source>
</evidence>
<keyword evidence="1" id="KW-0678">Repressor</keyword>
<dbReference type="InterPro" id="IPR009057">
    <property type="entry name" value="Homeodomain-like_sf"/>
</dbReference>
<dbReference type="OrthoDB" id="3288227at2"/>
<feature type="domain" description="HTH tetR-type" evidence="6">
    <location>
        <begin position="9"/>
        <end position="69"/>
    </location>
</feature>
<dbReference type="PRINTS" id="PR00455">
    <property type="entry name" value="HTHTETR"/>
</dbReference>
<dbReference type="GO" id="GO:0003700">
    <property type="term" value="F:DNA-binding transcription factor activity"/>
    <property type="evidence" value="ECO:0007669"/>
    <property type="project" value="TreeGrafter"/>
</dbReference>
<proteinExistence type="predicted"/>
<dbReference type="Pfam" id="PF00440">
    <property type="entry name" value="TetR_N"/>
    <property type="match status" value="1"/>
</dbReference>
<evidence type="ECO:0000256" key="2">
    <source>
        <dbReference type="ARBA" id="ARBA00023015"/>
    </source>
</evidence>
<evidence type="ECO:0000256" key="1">
    <source>
        <dbReference type="ARBA" id="ARBA00022491"/>
    </source>
</evidence>
<dbReference type="SUPFAM" id="SSF48498">
    <property type="entry name" value="Tetracyclin repressor-like, C-terminal domain"/>
    <property type="match status" value="1"/>
</dbReference>
<dbReference type="InterPro" id="IPR036271">
    <property type="entry name" value="Tet_transcr_reg_TetR-rel_C_sf"/>
</dbReference>
<dbReference type="Gene3D" id="1.10.10.60">
    <property type="entry name" value="Homeodomain-like"/>
    <property type="match status" value="1"/>
</dbReference>
<evidence type="ECO:0000259" key="6">
    <source>
        <dbReference type="PROSITE" id="PS50977"/>
    </source>
</evidence>
<keyword evidence="8" id="KW-1185">Reference proteome</keyword>
<sequence>MVPRAADRAARRETILTAAVRVFARRGFAAARIEDVAREAGVAKGSVYLYFDSREELLRAAFEGLAARSAQVLEEAAAGEAPAARRLAAMVRAVLALLARERELALVLLDVWSADRAAGPQPLDLAAFYREYRAAVAALLAEAARDGAALPVDPERHAAVLVGAIEGCLLQWLVDPSVELTGLTEPLLRLLVPGDGAPA</sequence>
<accession>A0A1I1SSG9</accession>
<dbReference type="Proteomes" id="UP000199207">
    <property type="component" value="Unassembled WGS sequence"/>
</dbReference>
<dbReference type="FunFam" id="1.10.10.60:FF:000141">
    <property type="entry name" value="TetR family transcriptional regulator"/>
    <property type="match status" value="1"/>
</dbReference>
<keyword evidence="4" id="KW-0804">Transcription</keyword>
<dbReference type="InterPro" id="IPR001647">
    <property type="entry name" value="HTH_TetR"/>
</dbReference>
<dbReference type="SUPFAM" id="SSF46689">
    <property type="entry name" value="Homeodomain-like"/>
    <property type="match status" value="1"/>
</dbReference>
<evidence type="ECO:0000313" key="8">
    <source>
        <dbReference type="Proteomes" id="UP000199207"/>
    </source>
</evidence>
<keyword evidence="2" id="KW-0805">Transcription regulation</keyword>
<dbReference type="GO" id="GO:0045892">
    <property type="term" value="P:negative regulation of DNA-templated transcription"/>
    <property type="evidence" value="ECO:0007669"/>
    <property type="project" value="UniProtKB-ARBA"/>
</dbReference>
<gene>
    <name evidence="7" type="ORF">SAMN05421773_11668</name>
</gene>
<dbReference type="Gene3D" id="1.10.357.10">
    <property type="entry name" value="Tetracycline Repressor, domain 2"/>
    <property type="match status" value="1"/>
</dbReference>
<dbReference type="STRING" id="910347.SAMN05421773_11668"/>
<protein>
    <submittedName>
        <fullName evidence="7">TetR/AcrR family transcriptional regulator, fatty acid metabolism regulator protein</fullName>
    </submittedName>
</protein>
<dbReference type="Pfam" id="PF13977">
    <property type="entry name" value="TetR_C_6"/>
    <property type="match status" value="1"/>
</dbReference>
<dbReference type="PROSITE" id="PS50977">
    <property type="entry name" value="HTH_TETR_2"/>
    <property type="match status" value="1"/>
</dbReference>
<keyword evidence="3 5" id="KW-0238">DNA-binding</keyword>
<reference evidence="7 8" key="1">
    <citation type="submission" date="2016-10" db="EMBL/GenBank/DDBJ databases">
        <authorList>
            <person name="de Groot N.N."/>
        </authorList>
    </citation>
    <scope>NUCLEOTIDE SEQUENCE [LARGE SCALE GENOMIC DNA]</scope>
    <source>
        <strain evidence="7 8">CGMCC 4.5739</strain>
    </source>
</reference>
<dbReference type="RefSeq" id="WP_093840924.1">
    <property type="nucleotide sequence ID" value="NZ_FOLM01000016.1"/>
</dbReference>
<dbReference type="GO" id="GO:0000976">
    <property type="term" value="F:transcription cis-regulatory region binding"/>
    <property type="evidence" value="ECO:0007669"/>
    <property type="project" value="TreeGrafter"/>
</dbReference>
<dbReference type="InterPro" id="IPR039538">
    <property type="entry name" value="BetI_C"/>
</dbReference>
<evidence type="ECO:0000256" key="5">
    <source>
        <dbReference type="PROSITE-ProRule" id="PRU00335"/>
    </source>
</evidence>
<dbReference type="AlphaFoldDB" id="A0A1I1SSG9"/>
<dbReference type="EMBL" id="FOLM01000016">
    <property type="protein sequence ID" value="SFD46853.1"/>
    <property type="molecule type" value="Genomic_DNA"/>
</dbReference>
<name>A0A1I1SSG9_9ACTN</name>
<evidence type="ECO:0000313" key="7">
    <source>
        <dbReference type="EMBL" id="SFD46853.1"/>
    </source>
</evidence>
<dbReference type="PANTHER" id="PTHR30055">
    <property type="entry name" value="HTH-TYPE TRANSCRIPTIONAL REGULATOR RUTR"/>
    <property type="match status" value="1"/>
</dbReference>
<organism evidence="7 8">
    <name type="scientific">Streptomyces aidingensis</name>
    <dbReference type="NCBI Taxonomy" id="910347"/>
    <lineage>
        <taxon>Bacteria</taxon>
        <taxon>Bacillati</taxon>
        <taxon>Actinomycetota</taxon>
        <taxon>Actinomycetes</taxon>
        <taxon>Kitasatosporales</taxon>
        <taxon>Streptomycetaceae</taxon>
        <taxon>Streptomyces</taxon>
    </lineage>
</organism>
<feature type="DNA-binding region" description="H-T-H motif" evidence="5">
    <location>
        <begin position="32"/>
        <end position="51"/>
    </location>
</feature>
<dbReference type="PANTHER" id="PTHR30055:SF226">
    <property type="entry name" value="HTH-TYPE TRANSCRIPTIONAL REGULATOR PKSA"/>
    <property type="match status" value="1"/>
</dbReference>